<dbReference type="SUPFAM" id="SSF53850">
    <property type="entry name" value="Periplasmic binding protein-like II"/>
    <property type="match status" value="1"/>
</dbReference>
<dbReference type="PROSITE" id="PS51318">
    <property type="entry name" value="TAT"/>
    <property type="match status" value="1"/>
</dbReference>
<evidence type="ECO:0000256" key="1">
    <source>
        <dbReference type="ARBA" id="ARBA00006987"/>
    </source>
</evidence>
<dbReference type="EMBL" id="CP019236">
    <property type="protein sequence ID" value="APW39131.1"/>
    <property type="molecule type" value="Genomic_DNA"/>
</dbReference>
<dbReference type="PANTHER" id="PTHR42928">
    <property type="entry name" value="TRICARBOXYLATE-BINDING PROTEIN"/>
    <property type="match status" value="1"/>
</dbReference>
<dbReference type="RefSeq" id="WP_076201261.1">
    <property type="nucleotide sequence ID" value="NZ_CP019236.1"/>
</dbReference>
<proteinExistence type="inferred from homology"/>
<dbReference type="CDD" id="cd07012">
    <property type="entry name" value="PBP2_Bug_TTT"/>
    <property type="match status" value="1"/>
</dbReference>
<dbReference type="AlphaFoldDB" id="A0A1P8JZL0"/>
<sequence>MKQPTISRRGLIKAGTVAAASVALPLAGWAQAYPGKTIRLIVGFAPGGLTDALPRLLTNPLAERLGQPVIIENKAGAAGNIATAYVAGAPPDGHTLLASGVGQIVVLPHTSNLAVNPLTDLVHISMMGEGDQILNISSEVPAKNLAEFIALAKQKPAAMFYGDAGAGGNQHLYLEYFRILAGIELQGVHYRGGGPLMPDLLANRVQISLNAPPVVEPYIAQGKLRPLLIVGKKRNPKMPDIPTAAEAGFAPLEACSNWFGLHAPRGTPDAIVQKVNAALVDSLKTDVVKAGLANLAVQGIGDTPQAFGARIARDHALFGKVAKDANIKAEA</sequence>
<dbReference type="Gene3D" id="3.40.190.10">
    <property type="entry name" value="Periplasmic binding protein-like II"/>
    <property type="match status" value="1"/>
</dbReference>
<evidence type="ECO:0000313" key="3">
    <source>
        <dbReference type="Proteomes" id="UP000186609"/>
    </source>
</evidence>
<dbReference type="KEGG" id="rhy:RD110_19525"/>
<dbReference type="PIRSF" id="PIRSF017082">
    <property type="entry name" value="YflP"/>
    <property type="match status" value="1"/>
</dbReference>
<dbReference type="Pfam" id="PF03401">
    <property type="entry name" value="TctC"/>
    <property type="match status" value="1"/>
</dbReference>
<keyword evidence="3" id="KW-1185">Reference proteome</keyword>
<gene>
    <name evidence="2" type="ORF">RD110_19525</name>
</gene>
<dbReference type="InterPro" id="IPR006311">
    <property type="entry name" value="TAT_signal"/>
</dbReference>
<reference evidence="2 3" key="1">
    <citation type="submission" date="2017-01" db="EMBL/GenBank/DDBJ databases">
        <authorList>
            <person name="Mah S.A."/>
            <person name="Swanson W.J."/>
            <person name="Moy G.W."/>
            <person name="Vacquier V.D."/>
        </authorList>
    </citation>
    <scope>NUCLEOTIDE SEQUENCE [LARGE SCALE GENOMIC DNA]</scope>
    <source>
        <strain evidence="2 3">DCY110</strain>
    </source>
</reference>
<protein>
    <recommendedName>
        <fullName evidence="4">ABC transporter substrate-binding protein</fullName>
    </recommendedName>
</protein>
<dbReference type="PANTHER" id="PTHR42928:SF5">
    <property type="entry name" value="BLR1237 PROTEIN"/>
    <property type="match status" value="1"/>
</dbReference>
<accession>A0A1P8JZL0</accession>
<dbReference type="InterPro" id="IPR005064">
    <property type="entry name" value="BUG"/>
</dbReference>
<name>A0A1P8JZL0_9BURK</name>
<organism evidence="2 3">
    <name type="scientific">Rhodoferax koreensis</name>
    <dbReference type="NCBI Taxonomy" id="1842727"/>
    <lineage>
        <taxon>Bacteria</taxon>
        <taxon>Pseudomonadati</taxon>
        <taxon>Pseudomonadota</taxon>
        <taxon>Betaproteobacteria</taxon>
        <taxon>Burkholderiales</taxon>
        <taxon>Comamonadaceae</taxon>
        <taxon>Rhodoferax</taxon>
    </lineage>
</organism>
<evidence type="ECO:0000313" key="2">
    <source>
        <dbReference type="EMBL" id="APW39131.1"/>
    </source>
</evidence>
<dbReference type="InterPro" id="IPR042100">
    <property type="entry name" value="Bug_dom1"/>
</dbReference>
<dbReference type="Proteomes" id="UP000186609">
    <property type="component" value="Chromosome"/>
</dbReference>
<evidence type="ECO:0008006" key="4">
    <source>
        <dbReference type="Google" id="ProtNLM"/>
    </source>
</evidence>
<dbReference type="STRING" id="1842727.RD110_19525"/>
<comment type="similarity">
    <text evidence="1">Belongs to the UPF0065 (bug) family.</text>
</comment>
<dbReference type="Gene3D" id="3.40.190.150">
    <property type="entry name" value="Bordetella uptake gene, domain 1"/>
    <property type="match status" value="1"/>
</dbReference>